<dbReference type="EMBL" id="JAESND010000001">
    <property type="protein sequence ID" value="MBM3114537.1"/>
    <property type="molecule type" value="Genomic_DNA"/>
</dbReference>
<protein>
    <recommendedName>
        <fullName evidence="5">Peptidoglycan domain protein</fullName>
    </recommendedName>
</protein>
<name>A0ABS2BG01_9NEIS</name>
<organism evidence="3 4">
    <name type="scientific">Jeongeupia naejangsanensis</name>
    <dbReference type="NCBI Taxonomy" id="613195"/>
    <lineage>
        <taxon>Bacteria</taxon>
        <taxon>Pseudomonadati</taxon>
        <taxon>Pseudomonadota</taxon>
        <taxon>Betaproteobacteria</taxon>
        <taxon>Neisseriales</taxon>
        <taxon>Chitinibacteraceae</taxon>
        <taxon>Jeongeupia</taxon>
    </lineage>
</organism>
<evidence type="ECO:0000259" key="1">
    <source>
        <dbReference type="Pfam" id="PF05838"/>
    </source>
</evidence>
<evidence type="ECO:0000313" key="4">
    <source>
        <dbReference type="Proteomes" id="UP000809431"/>
    </source>
</evidence>
<dbReference type="SUPFAM" id="SSF53955">
    <property type="entry name" value="Lysozyme-like"/>
    <property type="match status" value="1"/>
</dbReference>
<reference evidence="3 4" key="1">
    <citation type="submission" date="2021-01" db="EMBL/GenBank/DDBJ databases">
        <title>Draft Genome Sequence and Polyhydroxyalkanoate Biosynthetic Potential of Jeongeupia naejangsanensis Type Strain DSM 24253.</title>
        <authorList>
            <person name="Turrini P."/>
            <person name="Artuso I."/>
            <person name="Lugli G.A."/>
            <person name="Frangipani E."/>
            <person name="Ventura M."/>
            <person name="Visca P."/>
        </authorList>
    </citation>
    <scope>NUCLEOTIDE SEQUENCE [LARGE SCALE GENOMIC DNA]</scope>
    <source>
        <strain evidence="3 4">DSM 24253</strain>
    </source>
</reference>
<accession>A0ABS2BG01</accession>
<evidence type="ECO:0008006" key="5">
    <source>
        <dbReference type="Google" id="ProtNLM"/>
    </source>
</evidence>
<feature type="domain" description="TtsA-like Glycoside hydrolase family 108" evidence="1">
    <location>
        <begin position="25"/>
        <end position="102"/>
    </location>
</feature>
<dbReference type="Pfam" id="PF05838">
    <property type="entry name" value="Glyco_hydro_108"/>
    <property type="match status" value="1"/>
</dbReference>
<gene>
    <name evidence="3" type="ORF">JMJ54_01735</name>
</gene>
<sequence>MQTEQILSHRTNLAGQMLNFAVAFQRTIGLEGDYWDDPAGGATRYGITETTAREHGYSGDMHDLPLTTAAAIYWQSYWAQSGCVYFPLVLAYQLFDAGVNHGPSTAIKLLQRTVGADDDGIIGPQTLDAAKAMNPYDVAILFLAQREQYFTDCSGWPDNGKGWSRRVVQNLQYAQQDAAHRVEMASA</sequence>
<dbReference type="InterPro" id="IPR023346">
    <property type="entry name" value="Lysozyme-like_dom_sf"/>
</dbReference>
<keyword evidence="4" id="KW-1185">Reference proteome</keyword>
<dbReference type="Gene3D" id="1.20.141.10">
    <property type="entry name" value="Chitosanase, subunit A, domain 1"/>
    <property type="match status" value="1"/>
</dbReference>
<dbReference type="RefSeq" id="WP_203536221.1">
    <property type="nucleotide sequence ID" value="NZ_JAESND010000001.1"/>
</dbReference>
<dbReference type="CDD" id="cd13926">
    <property type="entry name" value="N-acetylmuramidase_GH108"/>
    <property type="match status" value="1"/>
</dbReference>
<proteinExistence type="predicted"/>
<evidence type="ECO:0000313" key="3">
    <source>
        <dbReference type="EMBL" id="MBM3114537.1"/>
    </source>
</evidence>
<dbReference type="InterPro" id="IPR018537">
    <property type="entry name" value="Peptidoglycan-bd_3"/>
</dbReference>
<dbReference type="Proteomes" id="UP000809431">
    <property type="component" value="Unassembled WGS sequence"/>
</dbReference>
<dbReference type="InterPro" id="IPR008565">
    <property type="entry name" value="TtsA-like_GH18_dom"/>
</dbReference>
<feature type="domain" description="Peptidoglycan binding" evidence="2">
    <location>
        <begin position="106"/>
        <end position="145"/>
    </location>
</feature>
<comment type="caution">
    <text evidence="3">The sequence shown here is derived from an EMBL/GenBank/DDBJ whole genome shotgun (WGS) entry which is preliminary data.</text>
</comment>
<evidence type="ECO:0000259" key="2">
    <source>
        <dbReference type="Pfam" id="PF09374"/>
    </source>
</evidence>
<dbReference type="Pfam" id="PF09374">
    <property type="entry name" value="PG_binding_3"/>
    <property type="match status" value="1"/>
</dbReference>